<accession>A0ABY7E2M4</accession>
<evidence type="ECO:0000256" key="1">
    <source>
        <dbReference type="SAM" id="Coils"/>
    </source>
</evidence>
<protein>
    <submittedName>
        <fullName evidence="2">Uncharacterized protein</fullName>
    </submittedName>
</protein>
<proteinExistence type="predicted"/>
<keyword evidence="3" id="KW-1185">Reference proteome</keyword>
<name>A0ABY7E2M4_MYAAR</name>
<sequence length="164" mass="20018">MAKSAKKRMQEYRREIKENAQEYEKHKAADREDIKTKRKDVLKNEQRKCRRNWKKNSQIHRDRKKMYETALTSRLTPPTSPQELQNHPVQVPRQLSMIKSHKRRKTKEKSACYRLNEKLKVKLKCQQRLTERNKKRFYRIKRKDRASEASEDELGHTAYIKHWS</sequence>
<dbReference type="Proteomes" id="UP001164746">
    <property type="component" value="Chromosome 4"/>
</dbReference>
<evidence type="ECO:0000313" key="3">
    <source>
        <dbReference type="Proteomes" id="UP001164746"/>
    </source>
</evidence>
<feature type="coiled-coil region" evidence="1">
    <location>
        <begin position="2"/>
        <end position="33"/>
    </location>
</feature>
<organism evidence="2 3">
    <name type="scientific">Mya arenaria</name>
    <name type="common">Soft-shell clam</name>
    <dbReference type="NCBI Taxonomy" id="6604"/>
    <lineage>
        <taxon>Eukaryota</taxon>
        <taxon>Metazoa</taxon>
        <taxon>Spiralia</taxon>
        <taxon>Lophotrochozoa</taxon>
        <taxon>Mollusca</taxon>
        <taxon>Bivalvia</taxon>
        <taxon>Autobranchia</taxon>
        <taxon>Heteroconchia</taxon>
        <taxon>Euheterodonta</taxon>
        <taxon>Imparidentia</taxon>
        <taxon>Neoheterodontei</taxon>
        <taxon>Myida</taxon>
        <taxon>Myoidea</taxon>
        <taxon>Myidae</taxon>
        <taxon>Mya</taxon>
    </lineage>
</organism>
<reference evidence="2" key="1">
    <citation type="submission" date="2022-11" db="EMBL/GenBank/DDBJ databases">
        <title>Centuries of genome instability and evolution in soft-shell clam transmissible cancer (bioRxiv).</title>
        <authorList>
            <person name="Hart S.F.M."/>
            <person name="Yonemitsu M.A."/>
            <person name="Giersch R.M."/>
            <person name="Beal B.F."/>
            <person name="Arriagada G."/>
            <person name="Davis B.W."/>
            <person name="Ostrander E.A."/>
            <person name="Goff S.P."/>
            <person name="Metzger M.J."/>
        </authorList>
    </citation>
    <scope>NUCLEOTIDE SEQUENCE</scope>
    <source>
        <strain evidence="2">MELC-2E11</strain>
        <tissue evidence="2">Siphon/mantle</tissue>
    </source>
</reference>
<gene>
    <name evidence="2" type="ORF">MAR_009611</name>
</gene>
<evidence type="ECO:0000313" key="2">
    <source>
        <dbReference type="EMBL" id="WAR03053.1"/>
    </source>
</evidence>
<keyword evidence="1" id="KW-0175">Coiled coil</keyword>
<dbReference type="EMBL" id="CP111015">
    <property type="protein sequence ID" value="WAR03053.1"/>
    <property type="molecule type" value="Genomic_DNA"/>
</dbReference>